<dbReference type="Proteomes" id="UP000267821">
    <property type="component" value="Unassembled WGS sequence"/>
</dbReference>
<keyword evidence="3" id="KW-1185">Reference proteome</keyword>
<gene>
    <name evidence="2" type="ORF">L211DRAFT_847117</name>
</gene>
<accession>A0A3N4LXN5</accession>
<sequence length="224" mass="25155">MGSQEMLWNWRWGLMKLVLYRSYLKPVAKVSNLRRASWLAEATQASSTHTTPTPSSIRPGLAHQPIAQRCSPGFTKRVPMRKTSRQRAICNRNEVDGRFYHLLFYPYPEALLPGGYHGGRQNVADVIMGGRDETVIIQGQTQRSSQPPQIYSRDPQTTREFRRVGLVSVLFARIASTTVTNCPSVSAASFWGTKGLEFNTTTTPKTAWDAPLTTNKLSPTERQV</sequence>
<feature type="compositionally biased region" description="Polar residues" evidence="1">
    <location>
        <begin position="212"/>
        <end position="224"/>
    </location>
</feature>
<evidence type="ECO:0000313" key="3">
    <source>
        <dbReference type="Proteomes" id="UP000267821"/>
    </source>
</evidence>
<protein>
    <submittedName>
        <fullName evidence="2">Uncharacterized protein</fullName>
    </submittedName>
</protein>
<organism evidence="2 3">
    <name type="scientific">Terfezia boudieri ATCC MYA-4762</name>
    <dbReference type="NCBI Taxonomy" id="1051890"/>
    <lineage>
        <taxon>Eukaryota</taxon>
        <taxon>Fungi</taxon>
        <taxon>Dikarya</taxon>
        <taxon>Ascomycota</taxon>
        <taxon>Pezizomycotina</taxon>
        <taxon>Pezizomycetes</taxon>
        <taxon>Pezizales</taxon>
        <taxon>Pezizaceae</taxon>
        <taxon>Terfezia</taxon>
    </lineage>
</organism>
<reference evidence="2 3" key="1">
    <citation type="journal article" date="2018" name="Nat. Ecol. Evol.">
        <title>Pezizomycetes genomes reveal the molecular basis of ectomycorrhizal truffle lifestyle.</title>
        <authorList>
            <person name="Murat C."/>
            <person name="Payen T."/>
            <person name="Noel B."/>
            <person name="Kuo A."/>
            <person name="Morin E."/>
            <person name="Chen J."/>
            <person name="Kohler A."/>
            <person name="Krizsan K."/>
            <person name="Balestrini R."/>
            <person name="Da Silva C."/>
            <person name="Montanini B."/>
            <person name="Hainaut M."/>
            <person name="Levati E."/>
            <person name="Barry K.W."/>
            <person name="Belfiori B."/>
            <person name="Cichocki N."/>
            <person name="Clum A."/>
            <person name="Dockter R.B."/>
            <person name="Fauchery L."/>
            <person name="Guy J."/>
            <person name="Iotti M."/>
            <person name="Le Tacon F."/>
            <person name="Lindquist E.A."/>
            <person name="Lipzen A."/>
            <person name="Malagnac F."/>
            <person name="Mello A."/>
            <person name="Molinier V."/>
            <person name="Miyauchi S."/>
            <person name="Poulain J."/>
            <person name="Riccioni C."/>
            <person name="Rubini A."/>
            <person name="Sitrit Y."/>
            <person name="Splivallo R."/>
            <person name="Traeger S."/>
            <person name="Wang M."/>
            <person name="Zifcakova L."/>
            <person name="Wipf D."/>
            <person name="Zambonelli A."/>
            <person name="Paolocci F."/>
            <person name="Nowrousian M."/>
            <person name="Ottonello S."/>
            <person name="Baldrian P."/>
            <person name="Spatafora J.W."/>
            <person name="Henrissat B."/>
            <person name="Nagy L.G."/>
            <person name="Aury J.M."/>
            <person name="Wincker P."/>
            <person name="Grigoriev I.V."/>
            <person name="Bonfante P."/>
            <person name="Martin F.M."/>
        </authorList>
    </citation>
    <scope>NUCLEOTIDE SEQUENCE [LARGE SCALE GENOMIC DNA]</scope>
    <source>
        <strain evidence="2 3">ATCC MYA-4762</strain>
    </source>
</reference>
<proteinExistence type="predicted"/>
<feature type="region of interest" description="Disordered" evidence="1">
    <location>
        <begin position="202"/>
        <end position="224"/>
    </location>
</feature>
<dbReference type="InParanoid" id="A0A3N4LXN5"/>
<evidence type="ECO:0000313" key="2">
    <source>
        <dbReference type="EMBL" id="RPB26468.1"/>
    </source>
</evidence>
<dbReference type="AlphaFoldDB" id="A0A3N4LXN5"/>
<evidence type="ECO:0000256" key="1">
    <source>
        <dbReference type="SAM" id="MobiDB-lite"/>
    </source>
</evidence>
<name>A0A3N4LXN5_9PEZI</name>
<dbReference type="EMBL" id="ML121534">
    <property type="protein sequence ID" value="RPB26468.1"/>
    <property type="molecule type" value="Genomic_DNA"/>
</dbReference>